<protein>
    <submittedName>
        <fullName evidence="2">Leucine-rich repeat extensin-like protein 3</fullName>
    </submittedName>
</protein>
<organism evidence="1 2">
    <name type="scientific">Ascaris lumbricoides</name>
    <name type="common">Giant roundworm</name>
    <dbReference type="NCBI Taxonomy" id="6252"/>
    <lineage>
        <taxon>Eukaryota</taxon>
        <taxon>Metazoa</taxon>
        <taxon>Ecdysozoa</taxon>
        <taxon>Nematoda</taxon>
        <taxon>Chromadorea</taxon>
        <taxon>Rhabditida</taxon>
        <taxon>Spirurina</taxon>
        <taxon>Ascaridomorpha</taxon>
        <taxon>Ascaridoidea</taxon>
        <taxon>Ascarididae</taxon>
        <taxon>Ascaris</taxon>
    </lineage>
</organism>
<sequence>MPYLCKSLCIDLRGLFLRADIAEAKVAPSGCISHRYADVTEKFTVRSKRQLCNCIAIPASQFQCSCNGPVVGGPLLQQFDLQRQLQAIQGVAQCSCAPAPILTAVVQPPPQYSCQCFPAPPLPPMIVTPPPPAIIPEVVPVPVVPPVPEPTPPPPPPPEAVPEVVPPPPPPIIVPVPTPVPIAPPPVLYPVYPRYRPGCSCIEIKISGLPRYQCDCLPPLDYYPPLYPGQLPGHYPPEAVIPPVTIPPILLPLADEAVPVPRATSNGSLTRISLRIYISATLAPIVPCSYYVTETCVCPPNYVQCGNMCCLETAKFSSQKTPRNEAKPLSVENHVEINRIGKETNEDPTAMQVFMNILNRIKTNIRKTADETKR</sequence>
<dbReference type="AlphaFoldDB" id="A0A0M3I954"/>
<reference evidence="2" key="1">
    <citation type="submission" date="2017-02" db="UniProtKB">
        <authorList>
            <consortium name="WormBaseParasite"/>
        </authorList>
    </citation>
    <scope>IDENTIFICATION</scope>
</reference>
<evidence type="ECO:0000313" key="2">
    <source>
        <dbReference type="WBParaSite" id="ALUE_0001394601-mRNA-1"/>
    </source>
</evidence>
<dbReference type="WBParaSite" id="ALUE_0001394601-mRNA-1">
    <property type="protein sequence ID" value="ALUE_0001394601-mRNA-1"/>
    <property type="gene ID" value="ALUE_0001394601"/>
</dbReference>
<accession>A0A0M3I954</accession>
<proteinExistence type="predicted"/>
<evidence type="ECO:0000313" key="1">
    <source>
        <dbReference type="Proteomes" id="UP000036681"/>
    </source>
</evidence>
<name>A0A0M3I954_ASCLU</name>
<dbReference type="Proteomes" id="UP000036681">
    <property type="component" value="Unplaced"/>
</dbReference>
<keyword evidence="1" id="KW-1185">Reference proteome</keyword>